<gene>
    <name evidence="1" type="ORF">P153DRAFT_356404</name>
</gene>
<dbReference type="OrthoDB" id="5386682at2759"/>
<dbReference type="EMBL" id="ML977504">
    <property type="protein sequence ID" value="KAF2130676.1"/>
    <property type="molecule type" value="Genomic_DNA"/>
</dbReference>
<proteinExistence type="predicted"/>
<name>A0A6A6AGH3_9PLEO</name>
<keyword evidence="2" id="KW-1185">Reference proteome</keyword>
<dbReference type="RefSeq" id="XP_033525063.1">
    <property type="nucleotide sequence ID" value="XM_033666644.1"/>
</dbReference>
<dbReference type="AlphaFoldDB" id="A0A6A6AGH3"/>
<organism evidence="1 2">
    <name type="scientific">Dothidotthia symphoricarpi CBS 119687</name>
    <dbReference type="NCBI Taxonomy" id="1392245"/>
    <lineage>
        <taxon>Eukaryota</taxon>
        <taxon>Fungi</taxon>
        <taxon>Dikarya</taxon>
        <taxon>Ascomycota</taxon>
        <taxon>Pezizomycotina</taxon>
        <taxon>Dothideomycetes</taxon>
        <taxon>Pleosporomycetidae</taxon>
        <taxon>Pleosporales</taxon>
        <taxon>Dothidotthiaceae</taxon>
        <taxon>Dothidotthia</taxon>
    </lineage>
</organism>
<dbReference type="Proteomes" id="UP000799771">
    <property type="component" value="Unassembled WGS sequence"/>
</dbReference>
<dbReference type="GeneID" id="54407076"/>
<protein>
    <submittedName>
        <fullName evidence="1">Uncharacterized protein</fullName>
    </submittedName>
</protein>
<accession>A0A6A6AGH3</accession>
<sequence>MRARYNLAFSGVNHLLRQRRDYWLDGNRKPKPLWYLWYENIRFEATNPRDKVYGALGMTSAHLAANYTVDCRKSVAQIYLDVTVSVLSSNPYMFIDMLYGLPVLSTRDKFDHDSPSWALDFSCTQEGWAQGMREHIWRDAWKRAIPRNLTTQLKVKDRDLVVGASVVDEIAHVIRCPRSATAFEALADTLTLSRLAEIQNLTEVEFVSFILKSQKLYQSGLAASELWT</sequence>
<evidence type="ECO:0000313" key="1">
    <source>
        <dbReference type="EMBL" id="KAF2130676.1"/>
    </source>
</evidence>
<reference evidence="1" key="1">
    <citation type="journal article" date="2020" name="Stud. Mycol.">
        <title>101 Dothideomycetes genomes: a test case for predicting lifestyles and emergence of pathogens.</title>
        <authorList>
            <person name="Haridas S."/>
            <person name="Albert R."/>
            <person name="Binder M."/>
            <person name="Bloem J."/>
            <person name="Labutti K."/>
            <person name="Salamov A."/>
            <person name="Andreopoulos B."/>
            <person name="Baker S."/>
            <person name="Barry K."/>
            <person name="Bills G."/>
            <person name="Bluhm B."/>
            <person name="Cannon C."/>
            <person name="Castanera R."/>
            <person name="Culley D."/>
            <person name="Daum C."/>
            <person name="Ezra D."/>
            <person name="Gonzalez J."/>
            <person name="Henrissat B."/>
            <person name="Kuo A."/>
            <person name="Liang C."/>
            <person name="Lipzen A."/>
            <person name="Lutzoni F."/>
            <person name="Magnuson J."/>
            <person name="Mondo S."/>
            <person name="Nolan M."/>
            <person name="Ohm R."/>
            <person name="Pangilinan J."/>
            <person name="Park H.-J."/>
            <person name="Ramirez L."/>
            <person name="Alfaro M."/>
            <person name="Sun H."/>
            <person name="Tritt A."/>
            <person name="Yoshinaga Y."/>
            <person name="Zwiers L.-H."/>
            <person name="Turgeon B."/>
            <person name="Goodwin S."/>
            <person name="Spatafora J."/>
            <person name="Crous P."/>
            <person name="Grigoriev I."/>
        </authorList>
    </citation>
    <scope>NUCLEOTIDE SEQUENCE</scope>
    <source>
        <strain evidence="1">CBS 119687</strain>
    </source>
</reference>
<evidence type="ECO:0000313" key="2">
    <source>
        <dbReference type="Proteomes" id="UP000799771"/>
    </source>
</evidence>